<organism evidence="3 4">
    <name type="scientific">Alloscardovia venturai</name>
    <dbReference type="NCBI Taxonomy" id="1769421"/>
    <lineage>
        <taxon>Bacteria</taxon>
        <taxon>Bacillati</taxon>
        <taxon>Actinomycetota</taxon>
        <taxon>Actinomycetes</taxon>
        <taxon>Bifidobacteriales</taxon>
        <taxon>Bifidobacteriaceae</taxon>
        <taxon>Alloscardovia</taxon>
    </lineage>
</organism>
<dbReference type="EMBL" id="JBHTHQ010000005">
    <property type="protein sequence ID" value="MFD0704197.1"/>
    <property type="molecule type" value="Genomic_DNA"/>
</dbReference>
<dbReference type="PANTHER" id="PTHR31528">
    <property type="entry name" value="4-AMINO-5-HYDROXYMETHYL-2-METHYLPYRIMIDINE PHOSPHATE SYNTHASE THI11-RELATED"/>
    <property type="match status" value="1"/>
</dbReference>
<name>A0ABW2Y1R1_9BIFI</name>
<feature type="chain" id="PRO_5046125529" evidence="1">
    <location>
        <begin position="28"/>
        <end position="369"/>
    </location>
</feature>
<accession>A0ABW2Y1R1</accession>
<keyword evidence="1" id="KW-0732">Signal</keyword>
<dbReference type="PANTHER" id="PTHR31528:SF3">
    <property type="entry name" value="THIAMINE BIOSYNTHESIS PROTEIN HI_0357-RELATED"/>
    <property type="match status" value="1"/>
</dbReference>
<evidence type="ECO:0000256" key="1">
    <source>
        <dbReference type="SAM" id="SignalP"/>
    </source>
</evidence>
<dbReference type="InterPro" id="IPR015168">
    <property type="entry name" value="SsuA/THI5"/>
</dbReference>
<sequence length="369" mass="39594">MPRTSLRRIVSTTLAGISAFALTVSLAACGGSSSSASKNSADGKLKNVSFMLSWAPDTNHIGAYVAIAKGYFKQEGLNVSILATSQAGAEQAVSTGAANFALSNTFNVGVANIKDAKLKLIAQIQQRTSAIWCSLASNTSIKSPKDFDGKTFATFGANESDAVIKRMVQTDGGKGKFDKVTVGTSTFQTLNSKKADFGGFYSTWEGVQAQMYGPKLNCWSEPDYGVPGNADEIGVITSENEISHDKKTVKGFTRAIQKGYTYAYMHPDEAASILVKQAKDANLNLAFVKRSMKVITEGNYWGSREDVKSGKFTIGTPDPESAQKYFDFVADAGAYTDANNQKVTKAPVATEQIDDEFLSQGSRIMKDIQ</sequence>
<feature type="domain" description="SsuA/THI5-like" evidence="2">
    <location>
        <begin position="58"/>
        <end position="270"/>
    </location>
</feature>
<proteinExistence type="predicted"/>
<dbReference type="Gene3D" id="3.40.190.10">
    <property type="entry name" value="Periplasmic binding protein-like II"/>
    <property type="match status" value="2"/>
</dbReference>
<dbReference type="Pfam" id="PF09084">
    <property type="entry name" value="NMT1"/>
    <property type="match status" value="1"/>
</dbReference>
<dbReference type="PROSITE" id="PS51257">
    <property type="entry name" value="PROKAR_LIPOPROTEIN"/>
    <property type="match status" value="1"/>
</dbReference>
<evidence type="ECO:0000313" key="3">
    <source>
        <dbReference type="EMBL" id="MFD0704197.1"/>
    </source>
</evidence>
<dbReference type="SUPFAM" id="SSF53850">
    <property type="entry name" value="Periplasmic binding protein-like II"/>
    <property type="match status" value="1"/>
</dbReference>
<evidence type="ECO:0000313" key="4">
    <source>
        <dbReference type="Proteomes" id="UP001597036"/>
    </source>
</evidence>
<keyword evidence="4" id="KW-1185">Reference proteome</keyword>
<evidence type="ECO:0000259" key="2">
    <source>
        <dbReference type="Pfam" id="PF09084"/>
    </source>
</evidence>
<protein>
    <submittedName>
        <fullName evidence="3">ABC transporter substrate-binding protein</fullName>
    </submittedName>
</protein>
<dbReference type="InterPro" id="IPR027939">
    <property type="entry name" value="NMT1/THI5"/>
</dbReference>
<gene>
    <name evidence="3" type="ORF">ACFQY8_00290</name>
</gene>
<dbReference type="Proteomes" id="UP001597036">
    <property type="component" value="Unassembled WGS sequence"/>
</dbReference>
<reference evidence="4" key="1">
    <citation type="journal article" date="2019" name="Int. J. Syst. Evol. Microbiol.">
        <title>The Global Catalogue of Microorganisms (GCM) 10K type strain sequencing project: providing services to taxonomists for standard genome sequencing and annotation.</title>
        <authorList>
            <consortium name="The Broad Institute Genomics Platform"/>
            <consortium name="The Broad Institute Genome Sequencing Center for Infectious Disease"/>
            <person name="Wu L."/>
            <person name="Ma J."/>
        </authorList>
    </citation>
    <scope>NUCLEOTIDE SEQUENCE [LARGE SCALE GENOMIC DNA]</scope>
    <source>
        <strain evidence="4">CCM 8604</strain>
    </source>
</reference>
<dbReference type="RefSeq" id="WP_377937565.1">
    <property type="nucleotide sequence ID" value="NZ_JBHTHQ010000005.1"/>
</dbReference>
<comment type="caution">
    <text evidence="3">The sequence shown here is derived from an EMBL/GenBank/DDBJ whole genome shotgun (WGS) entry which is preliminary data.</text>
</comment>
<feature type="signal peptide" evidence="1">
    <location>
        <begin position="1"/>
        <end position="27"/>
    </location>
</feature>